<dbReference type="InterPro" id="IPR017517">
    <property type="entry name" value="Maleyloyr_isom"/>
</dbReference>
<proteinExistence type="predicted"/>
<feature type="non-terminal residue" evidence="3">
    <location>
        <position position="100"/>
    </location>
</feature>
<dbReference type="Pfam" id="PF11716">
    <property type="entry name" value="MDMPI_N"/>
    <property type="match status" value="1"/>
</dbReference>
<accession>A0ABW3DT79</accession>
<dbReference type="SUPFAM" id="SSF109854">
    <property type="entry name" value="DinB/YfiT-like putative metalloenzymes"/>
    <property type="match status" value="1"/>
</dbReference>
<organism evidence="3 4">
    <name type="scientific">Streptosporangium algeriense</name>
    <dbReference type="NCBI Taxonomy" id="1682748"/>
    <lineage>
        <taxon>Bacteria</taxon>
        <taxon>Bacillati</taxon>
        <taxon>Actinomycetota</taxon>
        <taxon>Actinomycetes</taxon>
        <taxon>Streptosporangiales</taxon>
        <taxon>Streptosporangiaceae</taxon>
        <taxon>Streptosporangium</taxon>
    </lineage>
</organism>
<evidence type="ECO:0000259" key="2">
    <source>
        <dbReference type="Pfam" id="PF11716"/>
    </source>
</evidence>
<name>A0ABW3DT79_9ACTN</name>
<dbReference type="EMBL" id="JBHTHX010000488">
    <property type="protein sequence ID" value="MFD0885995.1"/>
    <property type="molecule type" value="Genomic_DNA"/>
</dbReference>
<dbReference type="Proteomes" id="UP001597024">
    <property type="component" value="Unassembled WGS sequence"/>
</dbReference>
<comment type="caution">
    <text evidence="3">The sequence shown here is derived from an EMBL/GenBank/DDBJ whole genome shotgun (WGS) entry which is preliminary data.</text>
</comment>
<evidence type="ECO:0000256" key="1">
    <source>
        <dbReference type="SAM" id="MobiDB-lite"/>
    </source>
</evidence>
<evidence type="ECO:0000313" key="3">
    <source>
        <dbReference type="EMBL" id="MFD0885995.1"/>
    </source>
</evidence>
<feature type="domain" description="Mycothiol-dependent maleylpyruvate isomerase metal-binding" evidence="2">
    <location>
        <begin position="11"/>
        <end position="99"/>
    </location>
</feature>
<dbReference type="GO" id="GO:0016853">
    <property type="term" value="F:isomerase activity"/>
    <property type="evidence" value="ECO:0007669"/>
    <property type="project" value="UniProtKB-KW"/>
</dbReference>
<dbReference type="InterPro" id="IPR034660">
    <property type="entry name" value="DinB/YfiT-like"/>
</dbReference>
<protein>
    <submittedName>
        <fullName evidence="3">Maleylpyruvate isomerase N-terminal domain-containing protein</fullName>
    </submittedName>
</protein>
<dbReference type="InterPro" id="IPR024344">
    <property type="entry name" value="MDMPI_metal-binding"/>
</dbReference>
<reference evidence="4" key="1">
    <citation type="journal article" date="2019" name="Int. J. Syst. Evol. Microbiol.">
        <title>The Global Catalogue of Microorganisms (GCM) 10K type strain sequencing project: providing services to taxonomists for standard genome sequencing and annotation.</title>
        <authorList>
            <consortium name="The Broad Institute Genomics Platform"/>
            <consortium name="The Broad Institute Genome Sequencing Center for Infectious Disease"/>
            <person name="Wu L."/>
            <person name="Ma J."/>
        </authorList>
    </citation>
    <scope>NUCLEOTIDE SEQUENCE [LARGE SCALE GENOMIC DNA]</scope>
    <source>
        <strain evidence="4">CCUG 62974</strain>
    </source>
</reference>
<keyword evidence="4" id="KW-1185">Reference proteome</keyword>
<dbReference type="Gene3D" id="1.20.120.450">
    <property type="entry name" value="dinb family like domain"/>
    <property type="match status" value="1"/>
</dbReference>
<keyword evidence="3" id="KW-0413">Isomerase</keyword>
<evidence type="ECO:0000313" key="4">
    <source>
        <dbReference type="Proteomes" id="UP001597024"/>
    </source>
</evidence>
<dbReference type="NCBIfam" id="TIGR03083">
    <property type="entry name" value="maleylpyruvate isomerase family mycothiol-dependent enzyme"/>
    <property type="match status" value="1"/>
</dbReference>
<gene>
    <name evidence="3" type="ORF">ACFQ08_15725</name>
</gene>
<feature type="region of interest" description="Disordered" evidence="1">
    <location>
        <begin position="67"/>
        <end position="100"/>
    </location>
</feature>
<sequence>MDVTDVLQAELAASNDRLLATAAKLSDADVAGGSRLPGWSRGHVLTHLARNADSLVNLLAWARTGVETPQYPDPRRRDLDIEGGAGRPAREQLADLEGST</sequence>